<feature type="domain" description="EF-hand" evidence="5">
    <location>
        <begin position="267"/>
        <end position="302"/>
    </location>
</feature>
<dbReference type="EMBL" id="VIEB01000136">
    <property type="protein sequence ID" value="TQE04635.1"/>
    <property type="molecule type" value="Genomic_DNA"/>
</dbReference>
<dbReference type="Pfam" id="PF13202">
    <property type="entry name" value="EF-hand_5"/>
    <property type="match status" value="1"/>
</dbReference>
<dbReference type="InterPro" id="IPR018247">
    <property type="entry name" value="EF_Hand_1_Ca_BS"/>
</dbReference>
<evidence type="ECO:0000259" key="5">
    <source>
        <dbReference type="PROSITE" id="PS50222"/>
    </source>
</evidence>
<evidence type="ECO:0000256" key="1">
    <source>
        <dbReference type="ARBA" id="ARBA00022723"/>
    </source>
</evidence>
<keyword evidence="7" id="KW-1185">Reference proteome</keyword>
<proteinExistence type="predicted"/>
<evidence type="ECO:0000313" key="7">
    <source>
        <dbReference type="Proteomes" id="UP000315295"/>
    </source>
</evidence>
<dbReference type="PROSITE" id="PS50222">
    <property type="entry name" value="EF_HAND_2"/>
    <property type="match status" value="4"/>
</dbReference>
<keyword evidence="4" id="KW-0732">Signal</keyword>
<dbReference type="STRING" id="106549.A0A540N0R4"/>
<evidence type="ECO:0000256" key="2">
    <source>
        <dbReference type="ARBA" id="ARBA00022737"/>
    </source>
</evidence>
<dbReference type="Gene3D" id="1.10.238.10">
    <property type="entry name" value="EF-hand"/>
    <property type="match status" value="3"/>
</dbReference>
<sequence>MAKAVVYALLATAFIFLLVMLPSKHRGPNHPHPHLGLNRRLGYMGQAPIFDPLAAKMEWYAKASGGFRGETNSRVGLSEHNDHPMMNASEVEEMHEYLGDEGKLNLTLRLNTLFPLIDQAPKDGLINSNELEDWVMKQTVERLNYRTQKEMESYDKDGDGTISFMEYLPKFSTKDLEENGMEHGEAGWWKQQFDNADADKNGLLNFNEFKDLLHPEDSNNEEIHKWLLREKMKRMDQDNDGKLNFEEFLHNAYDNYKTYVEFERGGKNVPTPEEKFAELDVNKNKLLEVEELKPMLHYIHPGEFSYAKYYATFLMSEADDNKDGKLTLEEMLDHDYVFYSTVYDDGMNEDFDGDFHDEF</sequence>
<keyword evidence="1" id="KW-0479">Metal-binding</keyword>
<organism evidence="6 7">
    <name type="scientific">Malus baccata</name>
    <name type="common">Siberian crab apple</name>
    <name type="synonym">Pyrus baccata</name>
    <dbReference type="NCBI Taxonomy" id="106549"/>
    <lineage>
        <taxon>Eukaryota</taxon>
        <taxon>Viridiplantae</taxon>
        <taxon>Streptophyta</taxon>
        <taxon>Embryophyta</taxon>
        <taxon>Tracheophyta</taxon>
        <taxon>Spermatophyta</taxon>
        <taxon>Magnoliopsida</taxon>
        <taxon>eudicotyledons</taxon>
        <taxon>Gunneridae</taxon>
        <taxon>Pentapetalae</taxon>
        <taxon>rosids</taxon>
        <taxon>fabids</taxon>
        <taxon>Rosales</taxon>
        <taxon>Rosaceae</taxon>
        <taxon>Amygdaloideae</taxon>
        <taxon>Maleae</taxon>
        <taxon>Malus</taxon>
    </lineage>
</organism>
<reference evidence="6 7" key="1">
    <citation type="journal article" date="2019" name="G3 (Bethesda)">
        <title>Sequencing of a Wild Apple (Malus baccata) Genome Unravels the Differences Between Cultivated and Wild Apple Species Regarding Disease Resistance and Cold Tolerance.</title>
        <authorList>
            <person name="Chen X."/>
        </authorList>
    </citation>
    <scope>NUCLEOTIDE SEQUENCE [LARGE SCALE GENOMIC DNA]</scope>
    <source>
        <strain evidence="7">cv. Shandingzi</strain>
        <tissue evidence="6">Leaves</tissue>
    </source>
</reference>
<dbReference type="InterPro" id="IPR002048">
    <property type="entry name" value="EF_hand_dom"/>
</dbReference>
<evidence type="ECO:0000313" key="6">
    <source>
        <dbReference type="EMBL" id="TQE04635.1"/>
    </source>
</evidence>
<dbReference type="SUPFAM" id="SSF47473">
    <property type="entry name" value="EF-hand"/>
    <property type="match status" value="2"/>
</dbReference>
<keyword evidence="3" id="KW-0106">Calcium</keyword>
<dbReference type="Pfam" id="PF13499">
    <property type="entry name" value="EF-hand_7"/>
    <property type="match status" value="2"/>
</dbReference>
<feature type="signal peptide" evidence="4">
    <location>
        <begin position="1"/>
        <end position="26"/>
    </location>
</feature>
<evidence type="ECO:0000256" key="3">
    <source>
        <dbReference type="ARBA" id="ARBA00022837"/>
    </source>
</evidence>
<dbReference type="PANTHER" id="PTHR10827:SF98">
    <property type="entry name" value="45 KDA CALCIUM-BINDING PROTEIN"/>
    <property type="match status" value="1"/>
</dbReference>
<feature type="domain" description="EF-hand" evidence="5">
    <location>
        <begin position="228"/>
        <end position="258"/>
    </location>
</feature>
<dbReference type="SMART" id="SM00054">
    <property type="entry name" value="EFh"/>
    <property type="match status" value="5"/>
</dbReference>
<feature type="chain" id="PRO_5021833755" description="EF-hand domain-containing protein" evidence="4">
    <location>
        <begin position="27"/>
        <end position="359"/>
    </location>
</feature>
<comment type="caution">
    <text evidence="6">The sequence shown here is derived from an EMBL/GenBank/DDBJ whole genome shotgun (WGS) entry which is preliminary data.</text>
</comment>
<accession>A0A540N0R4</accession>
<dbReference type="Proteomes" id="UP000315295">
    <property type="component" value="Unassembled WGS sequence"/>
</dbReference>
<dbReference type="GO" id="GO:0005509">
    <property type="term" value="F:calcium ion binding"/>
    <property type="evidence" value="ECO:0007669"/>
    <property type="project" value="InterPro"/>
</dbReference>
<dbReference type="PANTHER" id="PTHR10827">
    <property type="entry name" value="RETICULOCALBIN"/>
    <property type="match status" value="1"/>
</dbReference>
<feature type="domain" description="EF-hand" evidence="5">
    <location>
        <begin position="184"/>
        <end position="219"/>
    </location>
</feature>
<feature type="domain" description="EF-hand" evidence="5">
    <location>
        <begin position="151"/>
        <end position="177"/>
    </location>
</feature>
<dbReference type="GO" id="GO:0005783">
    <property type="term" value="C:endoplasmic reticulum"/>
    <property type="evidence" value="ECO:0007669"/>
    <property type="project" value="TreeGrafter"/>
</dbReference>
<protein>
    <recommendedName>
        <fullName evidence="5">EF-hand domain-containing protein</fullName>
    </recommendedName>
</protein>
<dbReference type="PROSITE" id="PS00018">
    <property type="entry name" value="EF_HAND_1"/>
    <property type="match status" value="5"/>
</dbReference>
<dbReference type="AlphaFoldDB" id="A0A540N0R4"/>
<evidence type="ECO:0000256" key="4">
    <source>
        <dbReference type="SAM" id="SignalP"/>
    </source>
</evidence>
<dbReference type="InterPro" id="IPR011992">
    <property type="entry name" value="EF-hand-dom_pair"/>
</dbReference>
<name>A0A540N0R4_MALBA</name>
<keyword evidence="2" id="KW-0677">Repeat</keyword>
<gene>
    <name evidence="6" type="ORF">C1H46_009718</name>
</gene>